<proteinExistence type="predicted"/>
<dbReference type="AlphaFoldDB" id="X1IAX1"/>
<accession>X1IAX1</accession>
<organism evidence="1">
    <name type="scientific">marine sediment metagenome</name>
    <dbReference type="NCBI Taxonomy" id="412755"/>
    <lineage>
        <taxon>unclassified sequences</taxon>
        <taxon>metagenomes</taxon>
        <taxon>ecological metagenomes</taxon>
    </lineage>
</organism>
<feature type="non-terminal residue" evidence="1">
    <location>
        <position position="1"/>
    </location>
</feature>
<gene>
    <name evidence="1" type="ORF">S03H2_50575</name>
</gene>
<dbReference type="EMBL" id="BARU01032034">
    <property type="protein sequence ID" value="GAH66430.1"/>
    <property type="molecule type" value="Genomic_DNA"/>
</dbReference>
<evidence type="ECO:0000313" key="1">
    <source>
        <dbReference type="EMBL" id="GAH66430.1"/>
    </source>
</evidence>
<name>X1IAX1_9ZZZZ</name>
<comment type="caution">
    <text evidence="1">The sequence shown here is derived from an EMBL/GenBank/DDBJ whole genome shotgun (WGS) entry which is preliminary data.</text>
</comment>
<reference evidence="1" key="1">
    <citation type="journal article" date="2014" name="Front. Microbiol.">
        <title>High frequency of phylogenetically diverse reductive dehalogenase-homologous genes in deep subseafloor sedimentary metagenomes.</title>
        <authorList>
            <person name="Kawai M."/>
            <person name="Futagami T."/>
            <person name="Toyoda A."/>
            <person name="Takaki Y."/>
            <person name="Nishi S."/>
            <person name="Hori S."/>
            <person name="Arai W."/>
            <person name="Tsubouchi T."/>
            <person name="Morono Y."/>
            <person name="Uchiyama I."/>
            <person name="Ito T."/>
            <person name="Fujiyama A."/>
            <person name="Inagaki F."/>
            <person name="Takami H."/>
        </authorList>
    </citation>
    <scope>NUCLEOTIDE SEQUENCE</scope>
    <source>
        <strain evidence="1">Expedition CK06-06</strain>
    </source>
</reference>
<sequence>TWSLDGWQFLASYSEWVLPGQEPPPYWDGW</sequence>
<protein>
    <submittedName>
        <fullName evidence="1">Uncharacterized protein</fullName>
    </submittedName>
</protein>